<comment type="similarity">
    <text evidence="1">Belongs to the GST superfamily.</text>
</comment>
<dbReference type="Pfam" id="PF00043">
    <property type="entry name" value="GST_C"/>
    <property type="match status" value="1"/>
</dbReference>
<keyword evidence="4" id="KW-0808">Transferase</keyword>
<dbReference type="InterPro" id="IPR040079">
    <property type="entry name" value="Glutathione_S-Trfase"/>
</dbReference>
<dbReference type="CDD" id="cd03206">
    <property type="entry name" value="GST_C_7"/>
    <property type="match status" value="1"/>
</dbReference>
<sequence>MKLHYFPLSGHAHRAHLFLSLLGVDHDVVVVDLPNGAHKSSEFLKLNPLGQVPVLEDGDVVIADSIAIMTYVAKKYGATDWLPEDAESAAKVQKWLSIAAGQIAYGVCAARLVTVFNAPFNADEVIARAHAILAHIEAALSGNEWLELDRPTLADVALYSYIANAPEGNVDLAPYGNVRAWLKRVEALPGFVPFEQTSAGLRKSV</sequence>
<feature type="domain" description="GST N-terminal" evidence="2">
    <location>
        <begin position="1"/>
        <end position="80"/>
    </location>
</feature>
<dbReference type="EMBL" id="LPVY01000024">
    <property type="protein sequence ID" value="KZB61105.1"/>
    <property type="molecule type" value="Genomic_DNA"/>
</dbReference>
<dbReference type="InterPro" id="IPR010987">
    <property type="entry name" value="Glutathione-S-Trfase_C-like"/>
</dbReference>
<dbReference type="PROSITE" id="PS50405">
    <property type="entry name" value="GST_CTER"/>
    <property type="match status" value="1"/>
</dbReference>
<dbReference type="Proteomes" id="UP000076335">
    <property type="component" value="Unassembled WGS sequence"/>
</dbReference>
<dbReference type="InterPro" id="IPR004045">
    <property type="entry name" value="Glutathione_S-Trfase_N"/>
</dbReference>
<organism evidence="4 5">
    <name type="scientific">Thalassospira lucentensis</name>
    <dbReference type="NCBI Taxonomy" id="168935"/>
    <lineage>
        <taxon>Bacteria</taxon>
        <taxon>Pseudomonadati</taxon>
        <taxon>Pseudomonadota</taxon>
        <taxon>Alphaproteobacteria</taxon>
        <taxon>Rhodospirillales</taxon>
        <taxon>Thalassospiraceae</taxon>
        <taxon>Thalassospira</taxon>
    </lineage>
</organism>
<name>A0A154L0G6_9PROT</name>
<dbReference type="InterPro" id="IPR004046">
    <property type="entry name" value="GST_C"/>
</dbReference>
<feature type="domain" description="GST C-terminal" evidence="3">
    <location>
        <begin position="85"/>
        <end position="205"/>
    </location>
</feature>
<dbReference type="SFLD" id="SFLDG00358">
    <property type="entry name" value="Main_(cytGST)"/>
    <property type="match status" value="1"/>
</dbReference>
<protein>
    <submittedName>
        <fullName evidence="4">Glutathione S-transferase</fullName>
    </submittedName>
</protein>
<dbReference type="AlphaFoldDB" id="A0A154L0G6"/>
<dbReference type="Pfam" id="PF02798">
    <property type="entry name" value="GST_N"/>
    <property type="match status" value="1"/>
</dbReference>
<dbReference type="PANTHER" id="PTHR44051:SF2">
    <property type="entry name" value="HYPOTHETICAL GLUTATHIONE S-TRANSFERASE LIKE PROTEIN"/>
    <property type="match status" value="1"/>
</dbReference>
<dbReference type="InterPro" id="IPR036249">
    <property type="entry name" value="Thioredoxin-like_sf"/>
</dbReference>
<accession>A0A154L0G6</accession>
<dbReference type="PROSITE" id="PS50404">
    <property type="entry name" value="GST_NTER"/>
    <property type="match status" value="1"/>
</dbReference>
<dbReference type="Gene3D" id="1.20.1050.10">
    <property type="match status" value="1"/>
</dbReference>
<evidence type="ECO:0000313" key="4">
    <source>
        <dbReference type="EMBL" id="KZB61105.1"/>
    </source>
</evidence>
<evidence type="ECO:0000256" key="1">
    <source>
        <dbReference type="RuleBase" id="RU003494"/>
    </source>
</evidence>
<dbReference type="GO" id="GO:0016740">
    <property type="term" value="F:transferase activity"/>
    <property type="evidence" value="ECO:0007669"/>
    <property type="project" value="UniProtKB-KW"/>
</dbReference>
<dbReference type="PANTHER" id="PTHR44051">
    <property type="entry name" value="GLUTATHIONE S-TRANSFERASE-RELATED"/>
    <property type="match status" value="1"/>
</dbReference>
<dbReference type="Gene3D" id="3.40.30.10">
    <property type="entry name" value="Glutaredoxin"/>
    <property type="match status" value="1"/>
</dbReference>
<dbReference type="SUPFAM" id="SSF47616">
    <property type="entry name" value="GST C-terminal domain-like"/>
    <property type="match status" value="1"/>
</dbReference>
<dbReference type="RefSeq" id="WP_062953369.1">
    <property type="nucleotide sequence ID" value="NZ_LPVY01000024.1"/>
</dbReference>
<evidence type="ECO:0000313" key="5">
    <source>
        <dbReference type="Proteomes" id="UP000076335"/>
    </source>
</evidence>
<reference evidence="4 5" key="1">
    <citation type="submission" date="2015-12" db="EMBL/GenBank/DDBJ databases">
        <title>Genome sequence of Thalassospira lucentensis MCCC 1A02072.</title>
        <authorList>
            <person name="Lu L."/>
            <person name="Lai Q."/>
            <person name="Shao Z."/>
            <person name="Qian P."/>
        </authorList>
    </citation>
    <scope>NUCLEOTIDE SEQUENCE [LARGE SCALE GENOMIC DNA]</scope>
    <source>
        <strain evidence="4 5">MCCC 1A02072</strain>
    </source>
</reference>
<dbReference type="SFLD" id="SFLDS00019">
    <property type="entry name" value="Glutathione_Transferase_(cytos"/>
    <property type="match status" value="1"/>
</dbReference>
<dbReference type="OrthoDB" id="9810080at2"/>
<dbReference type="InterPro" id="IPR036282">
    <property type="entry name" value="Glutathione-S-Trfase_C_sf"/>
</dbReference>
<comment type="caution">
    <text evidence="4">The sequence shown here is derived from an EMBL/GenBank/DDBJ whole genome shotgun (WGS) entry which is preliminary data.</text>
</comment>
<dbReference type="SFLD" id="SFLDG01151">
    <property type="entry name" value="Main.2:_Nu-like"/>
    <property type="match status" value="1"/>
</dbReference>
<dbReference type="SUPFAM" id="SSF52833">
    <property type="entry name" value="Thioredoxin-like"/>
    <property type="match status" value="1"/>
</dbReference>
<proteinExistence type="inferred from homology"/>
<evidence type="ECO:0000259" key="2">
    <source>
        <dbReference type="PROSITE" id="PS50404"/>
    </source>
</evidence>
<gene>
    <name evidence="4" type="ORF">AUP42_07455</name>
</gene>
<evidence type="ECO:0000259" key="3">
    <source>
        <dbReference type="PROSITE" id="PS50405"/>
    </source>
</evidence>